<protein>
    <submittedName>
        <fullName evidence="2">ECF-type sigma factor</fullName>
    </submittedName>
</protein>
<organism evidence="2 3">
    <name type="scientific">Marinicella sediminis</name>
    <dbReference type="NCBI Taxonomy" id="1792834"/>
    <lineage>
        <taxon>Bacteria</taxon>
        <taxon>Pseudomonadati</taxon>
        <taxon>Pseudomonadota</taxon>
        <taxon>Gammaproteobacteria</taxon>
        <taxon>Lysobacterales</taxon>
        <taxon>Marinicellaceae</taxon>
        <taxon>Marinicella</taxon>
    </lineage>
</organism>
<evidence type="ECO:0000313" key="2">
    <source>
        <dbReference type="EMBL" id="MFC3194466.1"/>
    </source>
</evidence>
<accession>A0ABV7JEF5</accession>
<dbReference type="InterPro" id="IPR053812">
    <property type="entry name" value="HTH_Sigma70_ECF-like"/>
</dbReference>
<sequence length="188" mass="21321">MGINEITVLLNQVTLGDKEVLNEVFARLYGEIRAIAGYQLKQLNPGQTITPTVLANECYLKLYQAQHIPIESKRHFLNCLSKSMRLYLIDVLRAKSSQKRQELGISHQLTDLVGAEDVSLKLIELDKWLNQIEQVDAVLAEVLHHKLIFNLTFSEMASAMDKSERQVMRLWKQAKALLLAMSEETSGA</sequence>
<proteinExistence type="predicted"/>
<dbReference type="EMBL" id="JBHRTS010000004">
    <property type="protein sequence ID" value="MFC3194466.1"/>
    <property type="molecule type" value="Genomic_DNA"/>
</dbReference>
<dbReference type="Pfam" id="PF07638">
    <property type="entry name" value="Sigma70_ECF"/>
    <property type="match status" value="1"/>
</dbReference>
<reference evidence="3" key="1">
    <citation type="journal article" date="2019" name="Int. J. Syst. Evol. Microbiol.">
        <title>The Global Catalogue of Microorganisms (GCM) 10K type strain sequencing project: providing services to taxonomists for standard genome sequencing and annotation.</title>
        <authorList>
            <consortium name="The Broad Institute Genomics Platform"/>
            <consortium name="The Broad Institute Genome Sequencing Center for Infectious Disease"/>
            <person name="Wu L."/>
            <person name="Ma J."/>
        </authorList>
    </citation>
    <scope>NUCLEOTIDE SEQUENCE [LARGE SCALE GENOMIC DNA]</scope>
    <source>
        <strain evidence="3">KCTC 42953</strain>
    </source>
</reference>
<feature type="domain" description="RNA polymerase sigma-70 ECF-like HTH" evidence="1">
    <location>
        <begin position="4"/>
        <end position="177"/>
    </location>
</feature>
<comment type="caution">
    <text evidence="2">The sequence shown here is derived from an EMBL/GenBank/DDBJ whole genome shotgun (WGS) entry which is preliminary data.</text>
</comment>
<dbReference type="RefSeq" id="WP_077411173.1">
    <property type="nucleotide sequence ID" value="NZ_JBHRTS010000004.1"/>
</dbReference>
<dbReference type="Proteomes" id="UP001595533">
    <property type="component" value="Unassembled WGS sequence"/>
</dbReference>
<keyword evidence="3" id="KW-1185">Reference proteome</keyword>
<name>A0ABV7JEF5_9GAMM</name>
<evidence type="ECO:0000259" key="1">
    <source>
        <dbReference type="Pfam" id="PF07638"/>
    </source>
</evidence>
<evidence type="ECO:0000313" key="3">
    <source>
        <dbReference type="Proteomes" id="UP001595533"/>
    </source>
</evidence>
<gene>
    <name evidence="2" type="ORF">ACFODZ_09455</name>
</gene>